<evidence type="ECO:0000313" key="3">
    <source>
        <dbReference type="EMBL" id="MFD1367767.1"/>
    </source>
</evidence>
<evidence type="ECO:0000313" key="4">
    <source>
        <dbReference type="Proteomes" id="UP001597183"/>
    </source>
</evidence>
<dbReference type="RefSeq" id="WP_317792749.1">
    <property type="nucleotide sequence ID" value="NZ_AP028461.1"/>
</dbReference>
<organism evidence="3 4">
    <name type="scientific">Actinoplanes sichuanensis</name>
    <dbReference type="NCBI Taxonomy" id="512349"/>
    <lineage>
        <taxon>Bacteria</taxon>
        <taxon>Bacillati</taxon>
        <taxon>Actinomycetota</taxon>
        <taxon>Actinomycetes</taxon>
        <taxon>Micromonosporales</taxon>
        <taxon>Micromonosporaceae</taxon>
        <taxon>Actinoplanes</taxon>
    </lineage>
</organism>
<dbReference type="PROSITE" id="PS50995">
    <property type="entry name" value="HTH_MARR_2"/>
    <property type="match status" value="1"/>
</dbReference>
<dbReference type="InterPro" id="IPR000835">
    <property type="entry name" value="HTH_MarR-typ"/>
</dbReference>
<dbReference type="Proteomes" id="UP001597183">
    <property type="component" value="Unassembled WGS sequence"/>
</dbReference>
<dbReference type="EMBL" id="JBHTMK010000030">
    <property type="protein sequence ID" value="MFD1367767.1"/>
    <property type="molecule type" value="Genomic_DNA"/>
</dbReference>
<dbReference type="Pfam" id="PF12802">
    <property type="entry name" value="MarR_2"/>
    <property type="match status" value="1"/>
</dbReference>
<keyword evidence="4" id="KW-1185">Reference proteome</keyword>
<feature type="domain" description="HTH marR-type" evidence="2">
    <location>
        <begin position="79"/>
        <end position="215"/>
    </location>
</feature>
<feature type="compositionally biased region" description="Low complexity" evidence="1">
    <location>
        <begin position="60"/>
        <end position="73"/>
    </location>
</feature>
<proteinExistence type="predicted"/>
<evidence type="ECO:0000259" key="2">
    <source>
        <dbReference type="PROSITE" id="PS50995"/>
    </source>
</evidence>
<dbReference type="CDD" id="cd00090">
    <property type="entry name" value="HTH_ARSR"/>
    <property type="match status" value="1"/>
</dbReference>
<feature type="region of interest" description="Disordered" evidence="1">
    <location>
        <begin position="1"/>
        <end position="73"/>
    </location>
</feature>
<reference evidence="4" key="1">
    <citation type="journal article" date="2019" name="Int. J. Syst. Evol. Microbiol.">
        <title>The Global Catalogue of Microorganisms (GCM) 10K type strain sequencing project: providing services to taxonomists for standard genome sequencing and annotation.</title>
        <authorList>
            <consortium name="The Broad Institute Genomics Platform"/>
            <consortium name="The Broad Institute Genome Sequencing Center for Infectious Disease"/>
            <person name="Wu L."/>
            <person name="Ma J."/>
        </authorList>
    </citation>
    <scope>NUCLEOTIDE SEQUENCE [LARGE SCALE GENOMIC DNA]</scope>
    <source>
        <strain evidence="4">CCM 7526</strain>
    </source>
</reference>
<accession>A0ABW4AC58</accession>
<sequence>MSSDEPARTPVTDPPVAAPPATHLSVAAPPATHLSVAAPPPTDLPVAAPSAVRGPSTGLPAAERPSVSSASPPAVDQIRASAIADLMRAGREASRLSMVFRYAIADRLGLTVSDLECLDFLADAGPVTAGRIAERTNVTTGAVTSMLRRLQQAGWVTAERDPADRRRVIVTLRPERADELERPYERFAERAGRLIEGYRLDELQLLARHFGRLQSMYRAELDHLRGGDAERAQNDR</sequence>
<evidence type="ECO:0000256" key="1">
    <source>
        <dbReference type="SAM" id="MobiDB-lite"/>
    </source>
</evidence>
<dbReference type="SUPFAM" id="SSF46785">
    <property type="entry name" value="Winged helix' DNA-binding domain"/>
    <property type="match status" value="1"/>
</dbReference>
<name>A0ABW4AC58_9ACTN</name>
<dbReference type="PANTHER" id="PTHR33164:SF106">
    <property type="entry name" value="TRANSCRIPTIONAL REGULATORY PROTEIN"/>
    <property type="match status" value="1"/>
</dbReference>
<dbReference type="InterPro" id="IPR011991">
    <property type="entry name" value="ArsR-like_HTH"/>
</dbReference>
<dbReference type="SMART" id="SM00347">
    <property type="entry name" value="HTH_MARR"/>
    <property type="match status" value="1"/>
</dbReference>
<gene>
    <name evidence="3" type="ORF">ACFQ5G_20630</name>
</gene>
<comment type="caution">
    <text evidence="3">The sequence shown here is derived from an EMBL/GenBank/DDBJ whole genome shotgun (WGS) entry which is preliminary data.</text>
</comment>
<dbReference type="InterPro" id="IPR036390">
    <property type="entry name" value="WH_DNA-bd_sf"/>
</dbReference>
<protein>
    <submittedName>
        <fullName evidence="3">MarR family transcriptional regulator</fullName>
    </submittedName>
</protein>
<dbReference type="PANTHER" id="PTHR33164">
    <property type="entry name" value="TRANSCRIPTIONAL REGULATOR, MARR FAMILY"/>
    <property type="match status" value="1"/>
</dbReference>
<dbReference type="InterPro" id="IPR039422">
    <property type="entry name" value="MarR/SlyA-like"/>
</dbReference>
<dbReference type="InterPro" id="IPR036388">
    <property type="entry name" value="WH-like_DNA-bd_sf"/>
</dbReference>
<dbReference type="Gene3D" id="1.10.10.10">
    <property type="entry name" value="Winged helix-like DNA-binding domain superfamily/Winged helix DNA-binding domain"/>
    <property type="match status" value="1"/>
</dbReference>